<sequence length="377" mass="41502">MSVYFIFFVIIIIIIIIFLVYFISNRNRRRGEYVVLSYGDCVPNNPTSICTSTGRPGTRKIIYICDPDPITGMGCIQPNGILSYSTLVSETVCNSSCILSEFKIINTGPCILDNPITNTGFRNITKQCVQVDNDGINNCTIYNKNTNQTIFYAIGDEVTIQEPCDAIVSSWRLPSGGYCTYNTAFIQSDVCPVDPLEEGYILEDMVCSGGQCASLPCSDSINDVGETGGVLCGDNPLCVIPCRNIPSTYYVLSIPEENLYLSIDDDMLSLTEDETRAAIVHIGSINDDMTIILLSSPFSNFNYWLSSDGDVLSIVPAAQYIDRPGMLSSQASKFYINSNIISIPKFNGYKSLYLKDVNSITFNNSLLTTDNIIQSSI</sequence>
<dbReference type="GeneID" id="35381671"/>
<dbReference type="KEGG" id="vg:35381671"/>
<dbReference type="RefSeq" id="YP_009449222.1">
    <property type="nucleotide sequence ID" value="NC_036594.1"/>
</dbReference>
<dbReference type="Proteomes" id="UP000236316">
    <property type="component" value="Segment"/>
</dbReference>
<reference evidence="2" key="1">
    <citation type="submission" date="2017-08" db="EMBL/GenBank/DDBJ databases">
        <authorList>
            <consortium name="Urmite Genomes"/>
        </authorList>
    </citation>
    <scope>NUCLEOTIDE SEQUENCE [LARGE SCALE GENOMIC DNA]</scope>
    <source>
        <strain evidence="2">IHUMI-LCC2</strain>
    </source>
</reference>
<accession>A0A2I2L600</accession>
<keyword evidence="3" id="KW-1185">Reference proteome</keyword>
<evidence type="ECO:0000313" key="2">
    <source>
        <dbReference type="EMBL" id="SNW62920.1"/>
    </source>
</evidence>
<gene>
    <name evidence="2" type="ORF">ORPV_1016</name>
</gene>
<name>A0A2I2L600_9VIRU</name>
<proteinExistence type="predicted"/>
<protein>
    <submittedName>
        <fullName evidence="2">Uncharacterized protein</fullName>
    </submittedName>
</protein>
<evidence type="ECO:0000313" key="3">
    <source>
        <dbReference type="Proteomes" id="UP000236316"/>
    </source>
</evidence>
<keyword evidence="1" id="KW-0472">Membrane</keyword>
<keyword evidence="1" id="KW-0812">Transmembrane</keyword>
<organism evidence="2">
    <name type="scientific">Orpheovirus IHUMI-LCC2</name>
    <dbReference type="NCBI Taxonomy" id="2023057"/>
    <lineage>
        <taxon>Viruses</taxon>
        <taxon>Varidnaviria</taxon>
        <taxon>Bamfordvirae</taxon>
        <taxon>Nucleocytoviricota</taxon>
        <taxon>Megaviricetes</taxon>
        <taxon>Pimascovirales</taxon>
        <taxon>Ocovirineae</taxon>
        <taxon>Orpheoviridae</taxon>
        <taxon>Alphaorpheovirus</taxon>
        <taxon>Alphaorpheovirus massiliense</taxon>
    </lineage>
</organism>
<feature type="transmembrane region" description="Helical" evidence="1">
    <location>
        <begin position="6"/>
        <end position="23"/>
    </location>
</feature>
<evidence type="ECO:0000256" key="1">
    <source>
        <dbReference type="SAM" id="Phobius"/>
    </source>
</evidence>
<dbReference type="EMBL" id="LT906555">
    <property type="protein sequence ID" value="SNW62920.1"/>
    <property type="molecule type" value="Genomic_DNA"/>
</dbReference>
<keyword evidence="1" id="KW-1133">Transmembrane helix</keyword>